<dbReference type="EMBL" id="MU168095">
    <property type="protein sequence ID" value="KAG0138953.1"/>
    <property type="molecule type" value="Genomic_DNA"/>
</dbReference>
<sequence length="71" mass="8260">MDSNMMTKTAELEESNFPNKIENGLRAAYHFQQLQDHSINEVLWACVTLMWMLMNCVHGIIKAIFSLCQRI</sequence>
<evidence type="ECO:0000313" key="1">
    <source>
        <dbReference type="EMBL" id="KAG0138953.1"/>
    </source>
</evidence>
<proteinExistence type="predicted"/>
<name>A0A9P6T619_9BASI</name>
<evidence type="ECO:0000313" key="2">
    <source>
        <dbReference type="Proteomes" id="UP000886653"/>
    </source>
</evidence>
<reference evidence="1" key="1">
    <citation type="submission" date="2013-11" db="EMBL/GenBank/DDBJ databases">
        <title>Genome sequence of the fusiform rust pathogen reveals effectors for host alternation and coevolution with pine.</title>
        <authorList>
            <consortium name="DOE Joint Genome Institute"/>
            <person name="Smith K."/>
            <person name="Pendleton A."/>
            <person name="Kubisiak T."/>
            <person name="Anderson C."/>
            <person name="Salamov A."/>
            <person name="Aerts A."/>
            <person name="Riley R."/>
            <person name="Clum A."/>
            <person name="Lindquist E."/>
            <person name="Ence D."/>
            <person name="Campbell M."/>
            <person name="Kronenberg Z."/>
            <person name="Feau N."/>
            <person name="Dhillon B."/>
            <person name="Hamelin R."/>
            <person name="Burleigh J."/>
            <person name="Smith J."/>
            <person name="Yandell M."/>
            <person name="Nelson C."/>
            <person name="Grigoriev I."/>
            <person name="Davis J."/>
        </authorList>
    </citation>
    <scope>NUCLEOTIDE SEQUENCE</scope>
    <source>
        <strain evidence="1">G11</strain>
    </source>
</reference>
<gene>
    <name evidence="1" type="ORF">CROQUDRAFT_102501</name>
</gene>
<comment type="caution">
    <text evidence="1">The sequence shown here is derived from an EMBL/GenBank/DDBJ whole genome shotgun (WGS) entry which is preliminary data.</text>
</comment>
<dbReference type="OrthoDB" id="10682346at2759"/>
<dbReference type="AlphaFoldDB" id="A0A9P6T619"/>
<accession>A0A9P6T619</accession>
<dbReference type="Proteomes" id="UP000886653">
    <property type="component" value="Unassembled WGS sequence"/>
</dbReference>
<keyword evidence="2" id="KW-1185">Reference proteome</keyword>
<protein>
    <submittedName>
        <fullName evidence="1">Uncharacterized protein</fullName>
    </submittedName>
</protein>
<organism evidence="1 2">
    <name type="scientific">Cronartium quercuum f. sp. fusiforme G11</name>
    <dbReference type="NCBI Taxonomy" id="708437"/>
    <lineage>
        <taxon>Eukaryota</taxon>
        <taxon>Fungi</taxon>
        <taxon>Dikarya</taxon>
        <taxon>Basidiomycota</taxon>
        <taxon>Pucciniomycotina</taxon>
        <taxon>Pucciniomycetes</taxon>
        <taxon>Pucciniales</taxon>
        <taxon>Coleosporiaceae</taxon>
        <taxon>Cronartium</taxon>
    </lineage>
</organism>